<keyword evidence="3" id="KW-0862">Zinc</keyword>
<evidence type="ECO:0000313" key="6">
    <source>
        <dbReference type="Proteomes" id="UP001217838"/>
    </source>
</evidence>
<dbReference type="PROSITE" id="PS01360">
    <property type="entry name" value="ZF_MYND_1"/>
    <property type="match status" value="1"/>
</dbReference>
<accession>A0ABT5BHP4</accession>
<dbReference type="Proteomes" id="UP001217838">
    <property type="component" value="Unassembled WGS sequence"/>
</dbReference>
<dbReference type="PANTHER" id="PTHR28069:SF2">
    <property type="entry name" value="GH20023P"/>
    <property type="match status" value="1"/>
</dbReference>
<comment type="caution">
    <text evidence="5">The sequence shown here is derived from an EMBL/GenBank/DDBJ whole genome shotgun (WGS) entry which is preliminary data.</text>
</comment>
<proteinExistence type="predicted"/>
<evidence type="ECO:0000259" key="4">
    <source>
        <dbReference type="PROSITE" id="PS01360"/>
    </source>
</evidence>
<dbReference type="Pfam" id="PF20179">
    <property type="entry name" value="MSS51_C"/>
    <property type="match status" value="1"/>
</dbReference>
<dbReference type="InterPro" id="IPR002893">
    <property type="entry name" value="Znf_MYND"/>
</dbReference>
<feature type="domain" description="MYND-type" evidence="4">
    <location>
        <begin position="42"/>
        <end position="78"/>
    </location>
</feature>
<evidence type="ECO:0000313" key="5">
    <source>
        <dbReference type="EMBL" id="MDC0673681.1"/>
    </source>
</evidence>
<dbReference type="InterPro" id="IPR046824">
    <property type="entry name" value="Mss51-like_C"/>
</dbReference>
<gene>
    <name evidence="5" type="ORF">POL58_38405</name>
</gene>
<keyword evidence="6" id="KW-1185">Reference proteome</keyword>
<keyword evidence="2" id="KW-0863">Zinc-finger</keyword>
<keyword evidence="1" id="KW-0479">Metal-binding</keyword>
<dbReference type="Gene3D" id="6.10.140.2220">
    <property type="match status" value="1"/>
</dbReference>
<reference evidence="5 6" key="1">
    <citation type="submission" date="2022-11" db="EMBL/GenBank/DDBJ databases">
        <title>Minimal conservation of predation-associated metabolite biosynthetic gene clusters underscores biosynthetic potential of Myxococcota including descriptions for ten novel species: Archangium lansinium sp. nov., Myxococcus landrumus sp. nov., Nannocystis bai.</title>
        <authorList>
            <person name="Ahearne A."/>
            <person name="Stevens C."/>
            <person name="Dowd S."/>
        </authorList>
    </citation>
    <scope>NUCLEOTIDE SEQUENCE [LARGE SCALE GENOMIC DNA]</scope>
    <source>
        <strain evidence="5 6">NCELM</strain>
    </source>
</reference>
<evidence type="ECO:0000256" key="3">
    <source>
        <dbReference type="ARBA" id="ARBA00022833"/>
    </source>
</evidence>
<dbReference type="SUPFAM" id="SSF144232">
    <property type="entry name" value="HIT/MYND zinc finger-like"/>
    <property type="match status" value="1"/>
</dbReference>
<sequence length="315" mass="34040">MPRRLDYASQCAELEKMARLEPRPAAEAASPGLAEPSADLACLVCGAGPARPCGYCRGVAYCGDEHRDRDARWHAPVCANLRAIADDLAFATEHPRLVDALLARATNTLAVPTSWADYLGADLAGSERRCMTDLATRPLTLAHALTLLSEHVPKTSSDLTEIHVMAAAQRERDVPPALWSELGRLLGRRFALTLVGPELAPGDLAPGIRAVPGLYRRDLWQGLGRPALVIGYDCGLLLYPTWKQTMLELRGSGVPFVITSYREWEAAGEARVLEAIGAAPLLAPALNPFASLSARRSTTIANDLARDNAYISAWR</sequence>
<name>A0ABT5BHP4_9BACT</name>
<dbReference type="EMBL" id="JAQNDN010000022">
    <property type="protein sequence ID" value="MDC0673681.1"/>
    <property type="molecule type" value="Genomic_DNA"/>
</dbReference>
<protein>
    <submittedName>
        <fullName evidence="5">Zinc finger MYND domain-containing protein</fullName>
    </submittedName>
</protein>
<dbReference type="PANTHER" id="PTHR28069">
    <property type="entry name" value="GH20023P"/>
    <property type="match status" value="1"/>
</dbReference>
<evidence type="ECO:0000256" key="1">
    <source>
        <dbReference type="ARBA" id="ARBA00022723"/>
    </source>
</evidence>
<dbReference type="RefSeq" id="WP_272007051.1">
    <property type="nucleotide sequence ID" value="NZ_JAQNDN010000022.1"/>
</dbReference>
<dbReference type="Pfam" id="PF01753">
    <property type="entry name" value="zf-MYND"/>
    <property type="match status" value="1"/>
</dbReference>
<evidence type="ECO:0000256" key="2">
    <source>
        <dbReference type="ARBA" id="ARBA00022771"/>
    </source>
</evidence>
<organism evidence="5 6">
    <name type="scientific">Nannocystis radixulma</name>
    <dbReference type="NCBI Taxonomy" id="2995305"/>
    <lineage>
        <taxon>Bacteria</taxon>
        <taxon>Pseudomonadati</taxon>
        <taxon>Myxococcota</taxon>
        <taxon>Polyangia</taxon>
        <taxon>Nannocystales</taxon>
        <taxon>Nannocystaceae</taxon>
        <taxon>Nannocystis</taxon>
    </lineage>
</organism>